<dbReference type="Pfam" id="PF02577">
    <property type="entry name" value="BFN_dom"/>
    <property type="match status" value="1"/>
</dbReference>
<evidence type="ECO:0000313" key="3">
    <source>
        <dbReference type="Proteomes" id="UP000280417"/>
    </source>
</evidence>
<organism evidence="2 3">
    <name type="scientific">Aerophobetes bacterium</name>
    <dbReference type="NCBI Taxonomy" id="2030807"/>
    <lineage>
        <taxon>Bacteria</taxon>
        <taxon>Candidatus Aerophobota</taxon>
    </lineage>
</organism>
<dbReference type="AlphaFoldDB" id="A0A662DLB1"/>
<accession>A0A662DLB1</accession>
<sequence>MKGGGRCKMKEVEVIKVALDLEFKTPVVLLKEKKGNKKLPIWMGLPEARAIVLAMKDLSSSSFSTVDLIKSLIKKFKSCVDKVIINELKNDTYYAKIFLKMNEEILDVDARPSDAIALALKFKAPIYIDEDRIAAREKPIDEREVSEFKEKLKDIKPEDFSF</sequence>
<proteinExistence type="predicted"/>
<gene>
    <name evidence="2" type="ORF">DRJ04_00695</name>
</gene>
<dbReference type="InterPro" id="IPR003729">
    <property type="entry name" value="Bi_nuclease_dom"/>
</dbReference>
<dbReference type="Gene3D" id="3.10.690.10">
    <property type="entry name" value="Bifunctional nuclease domain"/>
    <property type="match status" value="1"/>
</dbReference>
<comment type="caution">
    <text evidence="2">The sequence shown here is derived from an EMBL/GenBank/DDBJ whole genome shotgun (WGS) entry which is preliminary data.</text>
</comment>
<dbReference type="PROSITE" id="PS51658">
    <property type="entry name" value="BFN"/>
    <property type="match status" value="1"/>
</dbReference>
<evidence type="ECO:0000259" key="1">
    <source>
        <dbReference type="PROSITE" id="PS51658"/>
    </source>
</evidence>
<name>A0A662DLB1_UNCAE</name>
<dbReference type="PANTHER" id="PTHR15160:SF1">
    <property type="entry name" value="VON HIPPEL-LINDAU DISEASE TUMOR SUPPRESSOR"/>
    <property type="match status" value="1"/>
</dbReference>
<dbReference type="SUPFAM" id="SSF103256">
    <property type="entry name" value="Hypothetical protein TM0160"/>
    <property type="match status" value="1"/>
</dbReference>
<dbReference type="PANTHER" id="PTHR15160">
    <property type="entry name" value="VON HIPPEL-LINDAU PROTEIN"/>
    <property type="match status" value="1"/>
</dbReference>
<dbReference type="InterPro" id="IPR036104">
    <property type="entry name" value="BFN_sf"/>
</dbReference>
<evidence type="ECO:0000313" key="2">
    <source>
        <dbReference type="EMBL" id="RLE15307.1"/>
    </source>
</evidence>
<protein>
    <submittedName>
        <fullName evidence="2">Bifunctional nuclease family protein</fullName>
    </submittedName>
</protein>
<dbReference type="Proteomes" id="UP000280417">
    <property type="component" value="Unassembled WGS sequence"/>
</dbReference>
<dbReference type="EMBL" id="QMQA01000009">
    <property type="protein sequence ID" value="RLE15307.1"/>
    <property type="molecule type" value="Genomic_DNA"/>
</dbReference>
<feature type="domain" description="BFN" evidence="1">
    <location>
        <begin position="9"/>
        <end position="140"/>
    </location>
</feature>
<dbReference type="GO" id="GO:0004518">
    <property type="term" value="F:nuclease activity"/>
    <property type="evidence" value="ECO:0007669"/>
    <property type="project" value="InterPro"/>
</dbReference>
<reference evidence="2 3" key="1">
    <citation type="submission" date="2018-06" db="EMBL/GenBank/DDBJ databases">
        <title>Extensive metabolic versatility and redundancy in microbially diverse, dynamic hydrothermal sediments.</title>
        <authorList>
            <person name="Dombrowski N."/>
            <person name="Teske A."/>
            <person name="Baker B.J."/>
        </authorList>
    </citation>
    <scope>NUCLEOTIDE SEQUENCE [LARGE SCALE GENOMIC DNA]</scope>
    <source>
        <strain evidence="2">B3_G15</strain>
    </source>
</reference>